<organism evidence="1 2">
    <name type="scientific">Hypoxylon rubiginosum</name>
    <dbReference type="NCBI Taxonomy" id="110542"/>
    <lineage>
        <taxon>Eukaryota</taxon>
        <taxon>Fungi</taxon>
        <taxon>Dikarya</taxon>
        <taxon>Ascomycota</taxon>
        <taxon>Pezizomycotina</taxon>
        <taxon>Sordariomycetes</taxon>
        <taxon>Xylariomycetidae</taxon>
        <taxon>Xylariales</taxon>
        <taxon>Hypoxylaceae</taxon>
        <taxon>Hypoxylon</taxon>
    </lineage>
</organism>
<proteinExistence type="predicted"/>
<name>A0ACC0D1X9_9PEZI</name>
<gene>
    <name evidence="1" type="ORF">F4821DRAFT_238409</name>
</gene>
<comment type="caution">
    <text evidence="1">The sequence shown here is derived from an EMBL/GenBank/DDBJ whole genome shotgun (WGS) entry which is preliminary data.</text>
</comment>
<reference evidence="1 2" key="1">
    <citation type="journal article" date="2022" name="New Phytol.">
        <title>Ecological generalism drives hyperdiversity of secondary metabolite gene clusters in xylarialean endophytes.</title>
        <authorList>
            <person name="Franco M.E.E."/>
            <person name="Wisecaver J.H."/>
            <person name="Arnold A.E."/>
            <person name="Ju Y.M."/>
            <person name="Slot J.C."/>
            <person name="Ahrendt S."/>
            <person name="Moore L.P."/>
            <person name="Eastman K.E."/>
            <person name="Scott K."/>
            <person name="Konkel Z."/>
            <person name="Mondo S.J."/>
            <person name="Kuo A."/>
            <person name="Hayes R.D."/>
            <person name="Haridas S."/>
            <person name="Andreopoulos B."/>
            <person name="Riley R."/>
            <person name="LaButti K."/>
            <person name="Pangilinan J."/>
            <person name="Lipzen A."/>
            <person name="Amirebrahimi M."/>
            <person name="Yan J."/>
            <person name="Adam C."/>
            <person name="Keymanesh K."/>
            <person name="Ng V."/>
            <person name="Louie K."/>
            <person name="Northen T."/>
            <person name="Drula E."/>
            <person name="Henrissat B."/>
            <person name="Hsieh H.M."/>
            <person name="Youens-Clark K."/>
            <person name="Lutzoni F."/>
            <person name="Miadlikowska J."/>
            <person name="Eastwood D.C."/>
            <person name="Hamelin R.C."/>
            <person name="Grigoriev I.V."/>
            <person name="U'Ren J.M."/>
        </authorList>
    </citation>
    <scope>NUCLEOTIDE SEQUENCE [LARGE SCALE GENOMIC DNA]</scope>
    <source>
        <strain evidence="1 2">ER1909</strain>
    </source>
</reference>
<keyword evidence="2" id="KW-1185">Reference proteome</keyword>
<keyword evidence="1" id="KW-0808">Transferase</keyword>
<sequence>MEPILLDLIDSLKAASRKLKGDAKTSLQTALHDTEKLPDQKLSLLASETLDLLSEIRLLLEPGHLILADHFLGYMNTKALCTAVEMGIPDILNPGPKTLPELARECNARPDRLRQIMRVLHNNSIFTYDAESDRYSNNHTSTLLTSDHWTQWRNWVELYGNEFYDMARGIPASCKKDAVRSPAQINYDTDDSMFKYFSDQGWVPKFHKTLSGGAIAQAPGILQDYPWEEVAESTIVDVGGGGGGLIALLLRGHETMKGSIFDIPKVIEQAKSNFHDPKGRYADVGDRIPPENLIAGDFFQEVPPSDVYIMKWCLHDWDDEKASIILKNIRKALRKSPRSRLVVLESVLRDGHMGRMSRYGDLNMMVAVGGREREEKQWKKLASETGWELRKIYPLRNAWPCAIEFIPVWETESKPSMTKNGISKITSQVVAEMRFLEPWDATRGNPFIRINPAPGYERMNFKWQDYPVKIQDARATKESFTLDANGFAYFDDDISQDVIDALRGNDKGIVKELYYPHVEKFVKKLTNAPRIIIFDHTLRKRRLDLSKTQNDDGKEQPATMVHCDQSEKGALRRLKMNIGAEESMDELLKGRVQMINVWRPLNGPVMDWPLATMDYQTVKASEMHPCDLLREKDEERGQTATFTSSEEQKWYYLDKQKTNEVTVIKIWDSKTDGVSKFCAHAAFNHPEAPPDVEPRESVEVRCLVIH</sequence>
<accession>A0ACC0D1X9</accession>
<evidence type="ECO:0000313" key="1">
    <source>
        <dbReference type="EMBL" id="KAI6086511.1"/>
    </source>
</evidence>
<keyword evidence="1" id="KW-0489">Methyltransferase</keyword>
<protein>
    <submittedName>
        <fullName evidence="1">S-adenosyl-L-methionine-dependent methyltransferase</fullName>
    </submittedName>
</protein>
<dbReference type="EMBL" id="MU394315">
    <property type="protein sequence ID" value="KAI6086511.1"/>
    <property type="molecule type" value="Genomic_DNA"/>
</dbReference>
<dbReference type="Proteomes" id="UP001497680">
    <property type="component" value="Unassembled WGS sequence"/>
</dbReference>
<evidence type="ECO:0000313" key="2">
    <source>
        <dbReference type="Proteomes" id="UP001497680"/>
    </source>
</evidence>